<proteinExistence type="predicted"/>
<keyword evidence="2" id="KW-1185">Reference proteome</keyword>
<gene>
    <name evidence="1" type="ORF">E5331_07735</name>
</gene>
<comment type="caution">
    <text evidence="1">The sequence shown here is derived from an EMBL/GenBank/DDBJ whole genome shotgun (WGS) entry which is preliminary data.</text>
</comment>
<evidence type="ECO:0000313" key="1">
    <source>
        <dbReference type="EMBL" id="TGY78949.1"/>
    </source>
</evidence>
<dbReference type="EMBL" id="SRYB01000009">
    <property type="protein sequence ID" value="TGY78949.1"/>
    <property type="molecule type" value="Genomic_DNA"/>
</dbReference>
<reference evidence="1" key="1">
    <citation type="submission" date="2019-04" db="EMBL/GenBank/DDBJ databases">
        <title>Microbes associate with the intestines of laboratory mice.</title>
        <authorList>
            <person name="Navarre W."/>
            <person name="Wong E."/>
            <person name="Huang K."/>
            <person name="Tropini C."/>
            <person name="Ng K."/>
            <person name="Yu B."/>
        </authorList>
    </citation>
    <scope>NUCLEOTIDE SEQUENCE</scope>
    <source>
        <strain evidence="1">NM04_E33</strain>
    </source>
</reference>
<accession>A0AC61RHB3</accession>
<protein>
    <submittedName>
        <fullName evidence="1">Uncharacterized protein</fullName>
    </submittedName>
</protein>
<sequence>MNKFLLLMLAIVSLFATSCSSDDEPEINYAKDVASVYSGYTNASSTYFSDMISENQSVKVEIVSNTTVNVTFDSDTWGHTVISNAEVSLSSEGFIISGKGEAEISGHGGTKKYECNLNAVIGKNKENAKFEFSIPSVMGGLTVKFIQGEAPANLVVAGTYDGYTSTSSAYFKDMITVDQKVMVTANEDGTVSISYTSDTWGEANISNITVTKTGTGYTLGGKGTLAMPSMGGGEPKNYDCDFSGTISSSKDDVEMSFSVPSVMGGTVIKFILGQAPATE</sequence>
<evidence type="ECO:0000313" key="2">
    <source>
        <dbReference type="Proteomes" id="UP000306319"/>
    </source>
</evidence>
<name>A0AC61RHB3_9BACT</name>
<dbReference type="Proteomes" id="UP000306319">
    <property type="component" value="Unassembled WGS sequence"/>
</dbReference>
<organism evidence="1 2">
    <name type="scientific">Lepagella muris</name>
    <dbReference type="NCBI Taxonomy" id="3032870"/>
    <lineage>
        <taxon>Bacteria</taxon>
        <taxon>Pseudomonadati</taxon>
        <taxon>Bacteroidota</taxon>
        <taxon>Bacteroidia</taxon>
        <taxon>Bacteroidales</taxon>
        <taxon>Muribaculaceae</taxon>
        <taxon>Lepagella</taxon>
    </lineage>
</organism>